<dbReference type="RefSeq" id="WP_338397712.1">
    <property type="nucleotide sequence ID" value="NZ_AP025292.1"/>
</dbReference>
<sequence>MGENRKIILFDGVCNLCSWAVNFIIDHDPQGKFLFASLQSDIGQQLLQRAGHPNPEALDSVVLIEDGQWFAQSDAAVKIARHLSFPITLFKYGRLIPTPLRDSIYQWVSRNRYRWFGKQEACQLPSPELKARFL</sequence>
<dbReference type="PANTHER" id="PTHR33639">
    <property type="entry name" value="THIOL-DISULFIDE OXIDOREDUCTASE DCC"/>
    <property type="match status" value="1"/>
</dbReference>
<proteinExistence type="predicted"/>
<dbReference type="EMBL" id="AP025292">
    <property type="protein sequence ID" value="BDC98506.1"/>
    <property type="molecule type" value="Genomic_DNA"/>
</dbReference>
<protein>
    <recommendedName>
        <fullName evidence="3">Thiol-disulfide oxidoreductase DCC family protein</fullName>
    </recommendedName>
</protein>
<name>A0ABN6L5R4_9BACT</name>
<evidence type="ECO:0000313" key="2">
    <source>
        <dbReference type="Proteomes" id="UP001354989"/>
    </source>
</evidence>
<evidence type="ECO:0000313" key="1">
    <source>
        <dbReference type="EMBL" id="BDC98506.1"/>
    </source>
</evidence>
<dbReference type="InterPro" id="IPR052927">
    <property type="entry name" value="DCC_oxidoreductase"/>
</dbReference>
<dbReference type="PANTHER" id="PTHR33639:SF2">
    <property type="entry name" value="DUF393 DOMAIN-CONTAINING PROTEIN"/>
    <property type="match status" value="1"/>
</dbReference>
<dbReference type="Proteomes" id="UP001354989">
    <property type="component" value="Chromosome"/>
</dbReference>
<dbReference type="InterPro" id="IPR007263">
    <property type="entry name" value="DCC1-like"/>
</dbReference>
<keyword evidence="2" id="KW-1185">Reference proteome</keyword>
<organism evidence="1 2">
    <name type="scientific">Persicobacter psychrovividus</name>
    <dbReference type="NCBI Taxonomy" id="387638"/>
    <lineage>
        <taxon>Bacteria</taxon>
        <taxon>Pseudomonadati</taxon>
        <taxon>Bacteroidota</taxon>
        <taxon>Cytophagia</taxon>
        <taxon>Cytophagales</taxon>
        <taxon>Persicobacteraceae</taxon>
        <taxon>Persicobacter</taxon>
    </lineage>
</organism>
<evidence type="ECO:0008006" key="3">
    <source>
        <dbReference type="Google" id="ProtNLM"/>
    </source>
</evidence>
<accession>A0ABN6L5R4</accession>
<dbReference type="Pfam" id="PF04134">
    <property type="entry name" value="DCC1-like"/>
    <property type="match status" value="1"/>
</dbReference>
<gene>
    <name evidence="1" type="primary">yuxK</name>
    <name evidence="1" type="ORF">PEPS_07870</name>
</gene>
<reference evidence="1 2" key="1">
    <citation type="submission" date="2021-12" db="EMBL/GenBank/DDBJ databases">
        <title>Genome sequencing of bacteria with rrn-lacking chromosome and rrn-plasmid.</title>
        <authorList>
            <person name="Anda M."/>
            <person name="Iwasaki W."/>
        </authorList>
    </citation>
    <scope>NUCLEOTIDE SEQUENCE [LARGE SCALE GENOMIC DNA]</scope>
    <source>
        <strain evidence="1 2">NBRC 101262</strain>
    </source>
</reference>